<dbReference type="InterPro" id="IPR029044">
    <property type="entry name" value="Nucleotide-diphossugar_trans"/>
</dbReference>
<evidence type="ECO:0000259" key="1">
    <source>
        <dbReference type="Pfam" id="PF00535"/>
    </source>
</evidence>
<dbReference type="InterPro" id="IPR001173">
    <property type="entry name" value="Glyco_trans_2-like"/>
</dbReference>
<sequence length="342" mass="38244">MSLPFISLSVPVYGTESSLPAFFDSILEQYPLSGSFAGQGALPIEILIVNDGSPDGSSLPKILKPYKKPLKKLGVCLELLEHGKNLGTFEARRTAVQASSGSYILFADPDDTLPPDALHSLYTAAVHSDTDIIHGRAECKKAFSQADSELYKNENFFELEKSVKKVRLGVFKEMDLLSSFLLDKNHSGLLCTKLFRSSVVKSAFADIPHTFCTMTETFLIYFFILLYARSYCGIEDTVYTYHIGTGITSNTEISSLDRWEKACTAASVFTVIFSYLEEHPLNLPRSAELITALEGLCRNHARMNIRHLERVIPSLRAEAYAILCDYWGEDYVKQIEKSMKDE</sequence>
<dbReference type="PANTHER" id="PTHR22916">
    <property type="entry name" value="GLYCOSYLTRANSFERASE"/>
    <property type="match status" value="1"/>
</dbReference>
<evidence type="ECO:0000313" key="4">
    <source>
        <dbReference type="Proteomes" id="UP001058682"/>
    </source>
</evidence>
<dbReference type="CDD" id="cd00761">
    <property type="entry name" value="Glyco_tranf_GTA_type"/>
    <property type="match status" value="1"/>
</dbReference>
<dbReference type="GO" id="GO:0016758">
    <property type="term" value="F:hexosyltransferase activity"/>
    <property type="evidence" value="ECO:0007669"/>
    <property type="project" value="UniProtKB-ARBA"/>
</dbReference>
<keyword evidence="5" id="KW-1185">Reference proteome</keyword>
<dbReference type="Gene3D" id="3.90.550.10">
    <property type="entry name" value="Spore Coat Polysaccharide Biosynthesis Protein SpsA, Chain A"/>
    <property type="match status" value="1"/>
</dbReference>
<dbReference type="SUPFAM" id="SSF53448">
    <property type="entry name" value="Nucleotide-diphospho-sugar transferases"/>
    <property type="match status" value="1"/>
</dbReference>
<gene>
    <name evidence="3" type="ORF">E4N74_04280</name>
    <name evidence="2" type="ORF">E4N76_05175</name>
</gene>
<dbReference type="AlphaFoldDB" id="A0AAE9SHQ6"/>
<reference evidence="3" key="1">
    <citation type="submission" date="2019-04" db="EMBL/GenBank/DDBJ databases">
        <title>Whole genome sequencing of oral phylogroup 2 treponemes.</title>
        <authorList>
            <person name="Chan Y."/>
            <person name="Zeng H.H."/>
            <person name="Yu X.L."/>
            <person name="Leung W.K."/>
            <person name="Watt R.M."/>
        </authorList>
    </citation>
    <scope>NUCLEOTIDE SEQUENCE</scope>
    <source>
        <strain evidence="3">OMZ 835</strain>
        <strain evidence="2">OMZ 847</strain>
    </source>
</reference>
<proteinExistence type="predicted"/>
<feature type="domain" description="Glycosyltransferase 2-like" evidence="1">
    <location>
        <begin position="8"/>
        <end position="138"/>
    </location>
</feature>
<evidence type="ECO:0000313" key="2">
    <source>
        <dbReference type="EMBL" id="UTY28449.1"/>
    </source>
</evidence>
<protein>
    <submittedName>
        <fullName evidence="3">Glycosyltransferase family 2 protein</fullName>
    </submittedName>
</protein>
<dbReference type="EMBL" id="CP038802">
    <property type="protein sequence ID" value="UTY28449.1"/>
    <property type="molecule type" value="Genomic_DNA"/>
</dbReference>
<accession>A0AAE9SHQ6</accession>
<dbReference type="PANTHER" id="PTHR22916:SF3">
    <property type="entry name" value="UDP-GLCNAC:BETAGAL BETA-1,3-N-ACETYLGLUCOSAMINYLTRANSFERASE-LIKE PROTEIN 1"/>
    <property type="match status" value="1"/>
</dbReference>
<dbReference type="RefSeq" id="WP_255806292.1">
    <property type="nucleotide sequence ID" value="NZ_CP038802.1"/>
</dbReference>
<dbReference type="Proteomes" id="UP001058682">
    <property type="component" value="Chromosome"/>
</dbReference>
<evidence type="ECO:0000313" key="3">
    <source>
        <dbReference type="EMBL" id="UTY33315.1"/>
    </source>
</evidence>
<name>A0AAE9SHQ6_9SPIR</name>
<organism evidence="3 4">
    <name type="scientific">Treponema putidum</name>
    <dbReference type="NCBI Taxonomy" id="221027"/>
    <lineage>
        <taxon>Bacteria</taxon>
        <taxon>Pseudomonadati</taxon>
        <taxon>Spirochaetota</taxon>
        <taxon>Spirochaetia</taxon>
        <taxon>Spirochaetales</taxon>
        <taxon>Treponemataceae</taxon>
        <taxon>Treponema</taxon>
    </lineage>
</organism>
<dbReference type="Proteomes" id="UP001059401">
    <property type="component" value="Chromosome"/>
</dbReference>
<dbReference type="Pfam" id="PF00535">
    <property type="entry name" value="Glycos_transf_2"/>
    <property type="match status" value="1"/>
</dbReference>
<dbReference type="EMBL" id="CP038804">
    <property type="protein sequence ID" value="UTY33315.1"/>
    <property type="molecule type" value="Genomic_DNA"/>
</dbReference>
<evidence type="ECO:0000313" key="5">
    <source>
        <dbReference type="Proteomes" id="UP001059401"/>
    </source>
</evidence>